<sequence>MISRMQYVVSTRVRSGLVHGLSWTGLAAPTTPWQRTTVSDLPAILDAILWRVGAADCEMWNGHRHGARFPAIHFHSSAASATVLTARLRWHSEEWRRSYASSIGLKEWLHDMETLFRFCHVGTHLQDMLASRRLVEEALARCFDIGYLERSRSELRSGSVVDKLNLRYDMMKS</sequence>
<reference evidence="2" key="1">
    <citation type="submission" date="2023-07" db="EMBL/GenBank/DDBJ databases">
        <title>draft genome sequence of fig (Ficus carica).</title>
        <authorList>
            <person name="Takahashi T."/>
            <person name="Nishimura K."/>
        </authorList>
    </citation>
    <scope>NUCLEOTIDE SEQUENCE</scope>
</reference>
<proteinExistence type="predicted"/>
<evidence type="ECO:0000313" key="2">
    <source>
        <dbReference type="EMBL" id="GMN29999.1"/>
    </source>
</evidence>
<organism evidence="2 3">
    <name type="scientific">Ficus carica</name>
    <name type="common">Common fig</name>
    <dbReference type="NCBI Taxonomy" id="3494"/>
    <lineage>
        <taxon>Eukaryota</taxon>
        <taxon>Viridiplantae</taxon>
        <taxon>Streptophyta</taxon>
        <taxon>Embryophyta</taxon>
        <taxon>Tracheophyta</taxon>
        <taxon>Spermatophyta</taxon>
        <taxon>Magnoliopsida</taxon>
        <taxon>eudicotyledons</taxon>
        <taxon>Gunneridae</taxon>
        <taxon>Pentapetalae</taxon>
        <taxon>rosids</taxon>
        <taxon>fabids</taxon>
        <taxon>Rosales</taxon>
        <taxon>Moraceae</taxon>
        <taxon>Ficeae</taxon>
        <taxon>Ficus</taxon>
    </lineage>
</organism>
<name>A0AA87Z4L4_FICCA</name>
<evidence type="ECO:0000313" key="3">
    <source>
        <dbReference type="Proteomes" id="UP001187192"/>
    </source>
</evidence>
<dbReference type="EMBL" id="BTGU01007250">
    <property type="protein sequence ID" value="GMN29999.1"/>
    <property type="molecule type" value="Genomic_DNA"/>
</dbReference>
<dbReference type="AlphaFoldDB" id="A0AA87Z4L4"/>
<keyword evidence="3" id="KW-1185">Reference proteome</keyword>
<dbReference type="Proteomes" id="UP001187192">
    <property type="component" value="Unassembled WGS sequence"/>
</dbReference>
<evidence type="ECO:0000313" key="1">
    <source>
        <dbReference type="EMBL" id="GMN29985.1"/>
    </source>
</evidence>
<comment type="caution">
    <text evidence="2">The sequence shown here is derived from an EMBL/GenBank/DDBJ whole genome shotgun (WGS) entry which is preliminary data.</text>
</comment>
<accession>A0AA87Z4L4</accession>
<protein>
    <submittedName>
        <fullName evidence="2">Uncharacterized protein</fullName>
    </submittedName>
</protein>
<dbReference type="EMBL" id="BTGU01007249">
    <property type="protein sequence ID" value="GMN29985.1"/>
    <property type="molecule type" value="Genomic_DNA"/>
</dbReference>
<gene>
    <name evidence="1" type="ORF">TIFTF001_049577</name>
    <name evidence="2" type="ORF">TIFTF001_049578</name>
</gene>